<evidence type="ECO:0000313" key="4">
    <source>
        <dbReference type="Proteomes" id="UP000028999"/>
    </source>
</evidence>
<evidence type="ECO:0000313" key="2">
    <source>
        <dbReference type="EMBL" id="CAF2114347.1"/>
    </source>
</evidence>
<sequence>MGDLPSNSRAAELEGHTTKTRKKNHQSEIWSVTGAELSEKRSRTAAATGTDRSGF</sequence>
<reference evidence="3" key="2">
    <citation type="submission" date="2014-06" db="EMBL/GenBank/DDBJ databases">
        <authorList>
            <person name="Genoscope - CEA"/>
        </authorList>
    </citation>
    <scope>NUCLEOTIDE SEQUENCE</scope>
</reference>
<reference evidence="2" key="3">
    <citation type="submission" date="2021-01" db="EMBL/GenBank/DDBJ databases">
        <authorList>
            <consortium name="Genoscope - CEA"/>
            <person name="William W."/>
        </authorList>
    </citation>
    <scope>NUCLEOTIDE SEQUENCE</scope>
</reference>
<feature type="region of interest" description="Disordered" evidence="1">
    <location>
        <begin position="1"/>
        <end position="55"/>
    </location>
</feature>
<dbReference type="Proteomes" id="UP000028999">
    <property type="component" value="Unassembled WGS sequence"/>
</dbReference>
<evidence type="ECO:0000256" key="1">
    <source>
        <dbReference type="SAM" id="MobiDB-lite"/>
    </source>
</evidence>
<dbReference type="EMBL" id="LK033803">
    <property type="protein sequence ID" value="CDY59759.1"/>
    <property type="molecule type" value="Genomic_DNA"/>
</dbReference>
<accession>A0A078J8K6</accession>
<dbReference type="Gramene" id="CDY59759">
    <property type="protein sequence ID" value="CDY59759"/>
    <property type="gene ID" value="GSBRNA2T00027662001"/>
</dbReference>
<organism evidence="3 4">
    <name type="scientific">Brassica napus</name>
    <name type="common">Rape</name>
    <dbReference type="NCBI Taxonomy" id="3708"/>
    <lineage>
        <taxon>Eukaryota</taxon>
        <taxon>Viridiplantae</taxon>
        <taxon>Streptophyta</taxon>
        <taxon>Embryophyta</taxon>
        <taxon>Tracheophyta</taxon>
        <taxon>Spermatophyta</taxon>
        <taxon>Magnoliopsida</taxon>
        <taxon>eudicotyledons</taxon>
        <taxon>Gunneridae</taxon>
        <taxon>Pentapetalae</taxon>
        <taxon>rosids</taxon>
        <taxon>malvids</taxon>
        <taxon>Brassicales</taxon>
        <taxon>Brassicaceae</taxon>
        <taxon>Brassiceae</taxon>
        <taxon>Brassica</taxon>
    </lineage>
</organism>
<gene>
    <name evidence="3" type="primary">BnaC08g49330D</name>
    <name evidence="2" type="ORF">DARMORV10_C08P41290.1</name>
    <name evidence="3" type="ORF">GSBRNA2T00027662001</name>
</gene>
<proteinExistence type="predicted"/>
<dbReference type="EMBL" id="HG994372">
    <property type="protein sequence ID" value="CAF2114347.1"/>
    <property type="molecule type" value="Genomic_DNA"/>
</dbReference>
<keyword evidence="4" id="KW-1185">Reference proteome</keyword>
<protein>
    <submittedName>
        <fullName evidence="2">(rape) hypothetical protein</fullName>
    </submittedName>
    <submittedName>
        <fullName evidence="3">BnaC08g49330D protein</fullName>
    </submittedName>
</protein>
<dbReference type="AlphaFoldDB" id="A0A078J8K6"/>
<name>A0A078J8K6_BRANA</name>
<feature type="compositionally biased region" description="Polar residues" evidence="1">
    <location>
        <begin position="45"/>
        <end position="55"/>
    </location>
</feature>
<dbReference type="PaxDb" id="3708-A0A078J8K6"/>
<dbReference type="Proteomes" id="UP001295469">
    <property type="component" value="Chromosome C08"/>
</dbReference>
<reference evidence="3 4" key="1">
    <citation type="journal article" date="2014" name="Science">
        <title>Plant genetics. Early allopolyploid evolution in the post-Neolithic Brassica napus oilseed genome.</title>
        <authorList>
            <person name="Chalhoub B."/>
            <person name="Denoeud F."/>
            <person name="Liu S."/>
            <person name="Parkin I.A."/>
            <person name="Tang H."/>
            <person name="Wang X."/>
            <person name="Chiquet J."/>
            <person name="Belcram H."/>
            <person name="Tong C."/>
            <person name="Samans B."/>
            <person name="Correa M."/>
            <person name="Da Silva C."/>
            <person name="Just J."/>
            <person name="Falentin C."/>
            <person name="Koh C.S."/>
            <person name="Le Clainche I."/>
            <person name="Bernard M."/>
            <person name="Bento P."/>
            <person name="Noel B."/>
            <person name="Labadie K."/>
            <person name="Alberti A."/>
            <person name="Charles M."/>
            <person name="Arnaud D."/>
            <person name="Guo H."/>
            <person name="Daviaud C."/>
            <person name="Alamery S."/>
            <person name="Jabbari K."/>
            <person name="Zhao M."/>
            <person name="Edger P.P."/>
            <person name="Chelaifa H."/>
            <person name="Tack D."/>
            <person name="Lassalle G."/>
            <person name="Mestiri I."/>
            <person name="Schnel N."/>
            <person name="Le Paslier M.C."/>
            <person name="Fan G."/>
            <person name="Renault V."/>
            <person name="Bayer P.E."/>
            <person name="Golicz A.A."/>
            <person name="Manoli S."/>
            <person name="Lee T.H."/>
            <person name="Thi V.H."/>
            <person name="Chalabi S."/>
            <person name="Hu Q."/>
            <person name="Fan C."/>
            <person name="Tollenaere R."/>
            <person name="Lu Y."/>
            <person name="Battail C."/>
            <person name="Shen J."/>
            <person name="Sidebottom C.H."/>
            <person name="Wang X."/>
            <person name="Canaguier A."/>
            <person name="Chauveau A."/>
            <person name="Berard A."/>
            <person name="Deniot G."/>
            <person name="Guan M."/>
            <person name="Liu Z."/>
            <person name="Sun F."/>
            <person name="Lim Y.P."/>
            <person name="Lyons E."/>
            <person name="Town C.D."/>
            <person name="Bancroft I."/>
            <person name="Wang X."/>
            <person name="Meng J."/>
            <person name="Ma J."/>
            <person name="Pires J.C."/>
            <person name="King G.J."/>
            <person name="Brunel D."/>
            <person name="Delourme R."/>
            <person name="Renard M."/>
            <person name="Aury J.M."/>
            <person name="Adams K.L."/>
            <person name="Batley J."/>
            <person name="Snowdon R.J."/>
            <person name="Tost J."/>
            <person name="Edwards D."/>
            <person name="Zhou Y."/>
            <person name="Hua W."/>
            <person name="Sharpe A.G."/>
            <person name="Paterson A.H."/>
            <person name="Guan C."/>
            <person name="Wincker P."/>
        </authorList>
    </citation>
    <scope>NUCLEOTIDE SEQUENCE [LARGE SCALE GENOMIC DNA]</scope>
    <source>
        <strain evidence="4">cv. Darmor-bzh</strain>
    </source>
</reference>
<evidence type="ECO:0000313" key="3">
    <source>
        <dbReference type="EMBL" id="CDY59759.1"/>
    </source>
</evidence>